<keyword evidence="13" id="KW-1185">Reference proteome</keyword>
<dbReference type="Pfam" id="PF22749">
    <property type="entry name" value="Arb2"/>
    <property type="match status" value="1"/>
</dbReference>
<evidence type="ECO:0000256" key="5">
    <source>
        <dbReference type="ARBA" id="ARBA00023242"/>
    </source>
</evidence>
<dbReference type="InterPro" id="IPR019333">
    <property type="entry name" value="INTS3_N"/>
</dbReference>
<evidence type="ECO:0000256" key="1">
    <source>
        <dbReference type="ARBA" id="ARBA00004123"/>
    </source>
</evidence>
<name>A0A182VWV0_9DIPT</name>
<evidence type="ECO:0000256" key="8">
    <source>
        <dbReference type="SAM" id="MobiDB-lite"/>
    </source>
</evidence>
<dbReference type="InterPro" id="IPR045334">
    <property type="entry name" value="INTS3"/>
</dbReference>
<feature type="compositionally biased region" description="Gly residues" evidence="8">
    <location>
        <begin position="573"/>
        <end position="585"/>
    </location>
</feature>
<evidence type="ECO:0000313" key="13">
    <source>
        <dbReference type="Proteomes" id="UP000075920"/>
    </source>
</evidence>
<feature type="compositionally biased region" description="Polar residues" evidence="8">
    <location>
        <begin position="1024"/>
        <end position="1033"/>
    </location>
</feature>
<dbReference type="VEuPathDB" id="VectorBase:AMIN002549"/>
<dbReference type="InterPro" id="IPR056518">
    <property type="entry name" value="HEAT_Ints3_C"/>
</dbReference>
<feature type="domain" description="Arb2" evidence="10">
    <location>
        <begin position="1205"/>
        <end position="1451"/>
    </location>
</feature>
<dbReference type="EnsemblMetazoa" id="AMIN002549-RA">
    <property type="protein sequence ID" value="AMIN002549-PA"/>
    <property type="gene ID" value="AMIN002549"/>
</dbReference>
<evidence type="ECO:0000256" key="6">
    <source>
        <dbReference type="ARBA" id="ARBA00032741"/>
    </source>
</evidence>
<organism evidence="12 13">
    <name type="scientific">Anopheles minimus</name>
    <dbReference type="NCBI Taxonomy" id="112268"/>
    <lineage>
        <taxon>Eukaryota</taxon>
        <taxon>Metazoa</taxon>
        <taxon>Ecdysozoa</taxon>
        <taxon>Arthropoda</taxon>
        <taxon>Hexapoda</taxon>
        <taxon>Insecta</taxon>
        <taxon>Pterygota</taxon>
        <taxon>Neoptera</taxon>
        <taxon>Endopterygota</taxon>
        <taxon>Diptera</taxon>
        <taxon>Nematocera</taxon>
        <taxon>Culicoidea</taxon>
        <taxon>Culicidae</taxon>
        <taxon>Anophelinae</taxon>
        <taxon>Anopheles</taxon>
    </lineage>
</organism>
<keyword evidence="4" id="KW-0963">Cytoplasm</keyword>
<dbReference type="FunFam" id="3.40.50.1820:FF:000257">
    <property type="entry name" value="Uncharacterized protein, isoform A"/>
    <property type="match status" value="1"/>
</dbReference>
<evidence type="ECO:0000259" key="11">
    <source>
        <dbReference type="Pfam" id="PF24566"/>
    </source>
</evidence>
<reference evidence="13" key="1">
    <citation type="submission" date="2013-03" db="EMBL/GenBank/DDBJ databases">
        <title>The Genome Sequence of Anopheles minimus MINIMUS1.</title>
        <authorList>
            <consortium name="The Broad Institute Genomics Platform"/>
            <person name="Neafsey D.E."/>
            <person name="Walton C."/>
            <person name="Walker B."/>
            <person name="Young S.K."/>
            <person name="Zeng Q."/>
            <person name="Gargeya S."/>
            <person name="Fitzgerald M."/>
            <person name="Haas B."/>
            <person name="Abouelleil A."/>
            <person name="Allen A.W."/>
            <person name="Alvarado L."/>
            <person name="Arachchi H.M."/>
            <person name="Berlin A.M."/>
            <person name="Chapman S.B."/>
            <person name="Gainer-Dewar J."/>
            <person name="Goldberg J."/>
            <person name="Griggs A."/>
            <person name="Gujja S."/>
            <person name="Hansen M."/>
            <person name="Howarth C."/>
            <person name="Imamovic A."/>
            <person name="Ireland A."/>
            <person name="Larimer J."/>
            <person name="McCowan C."/>
            <person name="Murphy C."/>
            <person name="Pearson M."/>
            <person name="Poon T.W."/>
            <person name="Priest M."/>
            <person name="Roberts A."/>
            <person name="Saif S."/>
            <person name="Shea T."/>
            <person name="Sisk P."/>
            <person name="Sykes S."/>
            <person name="Wortman J."/>
            <person name="Nusbaum C."/>
            <person name="Birren B."/>
        </authorList>
    </citation>
    <scope>NUCLEOTIDE SEQUENCE [LARGE SCALE GENOMIC DNA]</scope>
    <source>
        <strain evidence="13">MINIMUS1</strain>
    </source>
</reference>
<protein>
    <recommendedName>
        <fullName evidence="6">SOSS complex subunit A homolog</fullName>
    </recommendedName>
</protein>
<comment type="subcellular location">
    <subcellularLocation>
        <location evidence="2">Cytoplasm</location>
    </subcellularLocation>
    <subcellularLocation>
        <location evidence="1">Nucleus</location>
    </subcellularLocation>
</comment>
<sequence length="1511" mass="169967">MDSSGKAAFEGKLFVQTIDARDENEEKYMRAYRTFEETTAGLSDKDFHDLLSSLVSKEKQHEEISLALVYIILTDPNGAPKMYRDLTLLTRDGLGFVTANLAMLVAEKYHKLTDVGRKQLLWLLRELIKNQVLNVDNLAWNILRQASGGDISPKNIALIEGLLDIFTEHRAWLEKDQFLIGTVAYTFVRLIEDHCGPQFVHLRSREVKFVISLIRDRFMDIIPLGREFVRLLQNVGRIPEFDQLWKDMLYSPKSLCPTFNGVWQLLQTRTSRRFLRGRITPDIERKIHFLTSNVKFGNQKRYQDWFQERYFNTPESQSLRCDLIRFIISAIHPTNDMLCSDIIPRWAIIGWLLTSCTNAVTLANAKLALFYDWLFFDPAKDNIMNVEPGILVMYHSIKNHPLVSCTLLDFLCRIMKNFYPKWEDRIRAGIYNSLRKILEMKVIPNLVPLFESPKLDRDLKAMLRENFREFCVPPNSMYMHPPQPGMDTQMMMHYPSVAGIEPVEHPPHLMHPPVHTVHPNQTDITQLNRMDPSRKAHDSGGGGGGGVGVGAGWLALRGPMASSTGTMPIAQGVRGGPPGGPGPMLGAGSVPSGLQAVGTTGAASAGGTFAKPEAPRTDSVVGTADDPKFSDDEDDASKATATATKTEDVSDDDDLPLAKVRLLEKPAIAKVALPDTLNGHLEEFLREKSVKSFEPLLQSLGSCGKAALNAEQENYLTESVISVIKQTLPDKSYFPASKTDDNLSESINYPLFAAYRLLYQQEESCKKRIMALLVAIVTRINVAGYMLLFFLKVHGKLQSRRKENAGSTAFKSSVYGVLCDALESVDSVDECIEKDLNLLEKHNTQMFLWILPDMYREFKQTMLNNTAVLRLLVGCIDASNLGDIIYSITQGKLILFDEDGIVDILRKSLEYETFEQVCIWQLVQAHDIPLETFQEVIPELESGAHAEALTAILLLLRAEKPTTELVRLLLSRETETKHRGDPFVTSVLRYWCQEFEEKLSELIAALLTSKYPSNSPNKRKRPSKSAQQNTAPTSEQLLNHLEHFRRSCRHGNGTGTGLFVQNDMQRALQQAFAHSSESQRKQCSDLFALAAEDETSTTVGRRGTSSRGRKAPSNKKETAAEKAAAAAAAAHANNTDFLPFFRQSKYWCVWELVSLMRVLLRLFQHGKITPKRGHTSGLLQWQQVAVTTALTGLNIRMAATEERTYPTTLEGFGYGFNEDGKLRQLDKETGKLTDRVFDYQVYTSLSENQAHYEALGDVITEYVYQRLEEKEDMKKLYVPDDVPREEATFIFSTKEKLDNPKKLLVLIHGSGVVRAGQWARSLIINDCLNSGTQIPYINKARDLGYDVLLLNTNDNYRTIKGARKSIPGSRNPTEHAVTVLEKYILASKPESVAIVAHSYGGVVTVELAQRYPDFFRDKVFAVGFTDSVHASSLVPEVLKKIGRNWVTAKDPLDTPLTITKHDIPRHSAGHIKHEMTSYSCMSALFEFLESRYAEFRGATEPQSKKLKGDEL</sequence>
<dbReference type="GO" id="GO:0005634">
    <property type="term" value="C:nucleus"/>
    <property type="evidence" value="ECO:0007669"/>
    <property type="project" value="UniProtKB-SubCell"/>
</dbReference>
<reference evidence="12" key="2">
    <citation type="submission" date="2020-05" db="UniProtKB">
        <authorList>
            <consortium name="EnsemblMetazoa"/>
        </authorList>
    </citation>
    <scope>IDENTIFICATION</scope>
    <source>
        <strain evidence="12">MINIMUS1</strain>
    </source>
</reference>
<feature type="compositionally biased region" description="Low complexity" evidence="8">
    <location>
        <begin position="596"/>
        <end position="608"/>
    </location>
</feature>
<evidence type="ECO:0000313" key="12">
    <source>
        <dbReference type="EnsemblMetazoa" id="AMIN002549-PA"/>
    </source>
</evidence>
<dbReference type="PANTHER" id="PTHR13587">
    <property type="entry name" value="INTEGRATOR COMPLEX SUBUNIT 3"/>
    <property type="match status" value="1"/>
</dbReference>
<evidence type="ECO:0000256" key="4">
    <source>
        <dbReference type="ARBA" id="ARBA00022490"/>
    </source>
</evidence>
<evidence type="ECO:0000259" key="9">
    <source>
        <dbReference type="Pfam" id="PF10189"/>
    </source>
</evidence>
<comment type="similarity">
    <text evidence="3">Belongs to the Integrator subunit 3 family.</text>
</comment>
<feature type="region of interest" description="Disordered" evidence="8">
    <location>
        <begin position="1097"/>
        <end position="1120"/>
    </location>
</feature>
<feature type="domain" description="Integrator complex subunit 3 N-terminal" evidence="9">
    <location>
        <begin position="59"/>
        <end position="465"/>
    </location>
</feature>
<dbReference type="GO" id="GO:0005737">
    <property type="term" value="C:cytoplasm"/>
    <property type="evidence" value="ECO:0007669"/>
    <property type="project" value="UniProtKB-SubCell"/>
</dbReference>
<comment type="function">
    <text evidence="7">Component of the integrator complex, a multiprotein complex that terminates RNA polymerase II (Pol II) transcription in the promoter-proximal region of genes. The integrator complex provides a quality checkpoint during transcription elongation by driving premature transcription termination of transcripts that are unfavorably configured for transcriptional elongation: the complex terminates transcription by (1) catalyzing dephosphorylation of the C-terminal domain (CTD) of Pol II subunit Polr2A/Rbp1 and Spt5, and (2) degrading the exiting nascent RNA transcript via endonuclease activity. The integrator complex is also involved in the 3'-end processing of the U7 snRNA, and also the spliceosomal snRNAs U1, U2, U4 and U5.</text>
</comment>
<evidence type="ECO:0000256" key="7">
    <source>
        <dbReference type="ARBA" id="ARBA00054331"/>
    </source>
</evidence>
<proteinExistence type="inferred from homology"/>
<feature type="region of interest" description="Disordered" evidence="8">
    <location>
        <begin position="565"/>
        <end position="652"/>
    </location>
</feature>
<evidence type="ECO:0000256" key="2">
    <source>
        <dbReference type="ARBA" id="ARBA00004496"/>
    </source>
</evidence>
<dbReference type="Proteomes" id="UP000075920">
    <property type="component" value="Unassembled WGS sequence"/>
</dbReference>
<dbReference type="InterPro" id="IPR053858">
    <property type="entry name" value="Arb2_dom"/>
</dbReference>
<dbReference type="InterPro" id="IPR029058">
    <property type="entry name" value="AB_hydrolase_fold"/>
</dbReference>
<dbReference type="SUPFAM" id="SSF53474">
    <property type="entry name" value="alpha/beta-Hydrolases"/>
    <property type="match status" value="1"/>
</dbReference>
<evidence type="ECO:0000256" key="3">
    <source>
        <dbReference type="ARBA" id="ARBA00006130"/>
    </source>
</evidence>
<dbReference type="Gene3D" id="3.40.50.1820">
    <property type="entry name" value="alpha/beta hydrolase"/>
    <property type="match status" value="1"/>
</dbReference>
<feature type="domain" description="Ints3-like C-terminal" evidence="11">
    <location>
        <begin position="690"/>
        <end position="1090"/>
    </location>
</feature>
<dbReference type="PANTHER" id="PTHR13587:SF7">
    <property type="entry name" value="INTEGRATOR COMPLEX SUBUNIT 3"/>
    <property type="match status" value="1"/>
</dbReference>
<dbReference type="Pfam" id="PF24566">
    <property type="entry name" value="HEAT_Ints3_C"/>
    <property type="match status" value="1"/>
</dbReference>
<evidence type="ECO:0000259" key="10">
    <source>
        <dbReference type="Pfam" id="PF22749"/>
    </source>
</evidence>
<accession>A0A182VWV0</accession>
<feature type="compositionally biased region" description="Low complexity" evidence="8">
    <location>
        <begin position="1097"/>
        <end position="1106"/>
    </location>
</feature>
<feature type="region of interest" description="Disordered" evidence="8">
    <location>
        <begin position="1011"/>
        <end position="1033"/>
    </location>
</feature>
<keyword evidence="5" id="KW-0539">Nucleus</keyword>
<dbReference type="STRING" id="112268.A0A182VWV0"/>
<dbReference type="Pfam" id="PF10189">
    <property type="entry name" value="Ints3_N"/>
    <property type="match status" value="1"/>
</dbReference>